<evidence type="ECO:0000313" key="3">
    <source>
        <dbReference type="Proteomes" id="UP000223968"/>
    </source>
</evidence>
<protein>
    <recommendedName>
        <fullName evidence="1">Protein kinase domain-containing protein</fullName>
    </recommendedName>
</protein>
<organism evidence="2 3">
    <name type="scientific">Helicocarpus griseus UAMH5409</name>
    <dbReference type="NCBI Taxonomy" id="1447875"/>
    <lineage>
        <taxon>Eukaryota</taxon>
        <taxon>Fungi</taxon>
        <taxon>Dikarya</taxon>
        <taxon>Ascomycota</taxon>
        <taxon>Pezizomycotina</taxon>
        <taxon>Eurotiomycetes</taxon>
        <taxon>Eurotiomycetidae</taxon>
        <taxon>Onygenales</taxon>
        <taxon>Ajellomycetaceae</taxon>
        <taxon>Helicocarpus</taxon>
    </lineage>
</organism>
<evidence type="ECO:0000259" key="1">
    <source>
        <dbReference type="PROSITE" id="PS50011"/>
    </source>
</evidence>
<dbReference type="SUPFAM" id="SSF56112">
    <property type="entry name" value="Protein kinase-like (PK-like)"/>
    <property type="match status" value="1"/>
</dbReference>
<dbReference type="OrthoDB" id="1668230at2759"/>
<dbReference type="Pfam" id="PF00069">
    <property type="entry name" value="Pkinase"/>
    <property type="match status" value="1"/>
</dbReference>
<reference evidence="2 3" key="1">
    <citation type="submission" date="2017-10" db="EMBL/GenBank/DDBJ databases">
        <title>Comparative genomics in systemic dimorphic fungi from Ajellomycetaceae.</title>
        <authorList>
            <person name="Munoz J.F."/>
            <person name="Mcewen J.G."/>
            <person name="Clay O.K."/>
            <person name="Cuomo C.A."/>
        </authorList>
    </citation>
    <scope>NUCLEOTIDE SEQUENCE [LARGE SCALE GENOMIC DNA]</scope>
    <source>
        <strain evidence="2 3">UAMH5409</strain>
    </source>
</reference>
<keyword evidence="3" id="KW-1185">Reference proteome</keyword>
<dbReference type="EMBL" id="PDNB01000037">
    <property type="protein sequence ID" value="PGH14201.1"/>
    <property type="molecule type" value="Genomic_DNA"/>
</dbReference>
<dbReference type="AlphaFoldDB" id="A0A2B7XZJ6"/>
<dbReference type="GO" id="GO:0005524">
    <property type="term" value="F:ATP binding"/>
    <property type="evidence" value="ECO:0007669"/>
    <property type="project" value="InterPro"/>
</dbReference>
<proteinExistence type="predicted"/>
<dbReference type="SMART" id="SM00220">
    <property type="entry name" value="S_TKc"/>
    <property type="match status" value="1"/>
</dbReference>
<evidence type="ECO:0000313" key="2">
    <source>
        <dbReference type="EMBL" id="PGH14201.1"/>
    </source>
</evidence>
<dbReference type="Gene3D" id="1.10.510.10">
    <property type="entry name" value="Transferase(Phosphotransferase) domain 1"/>
    <property type="match status" value="1"/>
</dbReference>
<comment type="caution">
    <text evidence="2">The sequence shown here is derived from an EMBL/GenBank/DDBJ whole genome shotgun (WGS) entry which is preliminary data.</text>
</comment>
<dbReference type="GO" id="GO:0004672">
    <property type="term" value="F:protein kinase activity"/>
    <property type="evidence" value="ECO:0007669"/>
    <property type="project" value="InterPro"/>
</dbReference>
<dbReference type="STRING" id="1447875.A0A2B7XZJ6"/>
<accession>A0A2B7XZJ6</accession>
<gene>
    <name evidence="2" type="ORF">AJ79_03174</name>
</gene>
<feature type="domain" description="Protein kinase" evidence="1">
    <location>
        <begin position="11"/>
        <end position="282"/>
    </location>
</feature>
<dbReference type="PROSITE" id="PS50011">
    <property type="entry name" value="PROTEIN_KINASE_DOM"/>
    <property type="match status" value="1"/>
</dbReference>
<dbReference type="InterPro" id="IPR000719">
    <property type="entry name" value="Prot_kinase_dom"/>
</dbReference>
<sequence>MAFLLPDNSRCLLEDHLGNGSDAIVIQRGPHALKVPKIRPTAGLGEAERRTTGCTSKIAREILEREKQVYRRIGKCNGVAECVEIVDEGIVLACYKNVDLERYVEREKEVESFVKTAWILSAIAALRHLHHVSKVLVFDIAPRNFMLADDMLALKMIDFGQASIFPLDTDNTTVNDEGLTASVDVFHLGCTIYSIVSWQSFEQNLANSDWAVPPLEDMPKLDDLGTWGQIIRKCWTCQYHSAEGLYQEARELYPPLASSGSLFPNGWISAAFTFFTTISGLG</sequence>
<dbReference type="InterPro" id="IPR011009">
    <property type="entry name" value="Kinase-like_dom_sf"/>
</dbReference>
<dbReference type="Proteomes" id="UP000223968">
    <property type="component" value="Unassembled WGS sequence"/>
</dbReference>
<name>A0A2B7XZJ6_9EURO</name>